<keyword evidence="3" id="KW-0813">Transport</keyword>
<reference evidence="11 12" key="1">
    <citation type="journal article" date="2011" name="Science">
        <title>The Selaginella genome identifies genetic changes associated with the evolution of vascular plants.</title>
        <authorList>
            <person name="Banks J.A."/>
            <person name="Nishiyama T."/>
            <person name="Hasebe M."/>
            <person name="Bowman J.L."/>
            <person name="Gribskov M."/>
            <person name="dePamphilis C."/>
            <person name="Albert V.A."/>
            <person name="Aono N."/>
            <person name="Aoyama T."/>
            <person name="Ambrose B.A."/>
            <person name="Ashton N.W."/>
            <person name="Axtell M.J."/>
            <person name="Barker E."/>
            <person name="Barker M.S."/>
            <person name="Bennetzen J.L."/>
            <person name="Bonawitz N.D."/>
            <person name="Chapple C."/>
            <person name="Cheng C."/>
            <person name="Correa L.G."/>
            <person name="Dacre M."/>
            <person name="DeBarry J."/>
            <person name="Dreyer I."/>
            <person name="Elias M."/>
            <person name="Engstrom E.M."/>
            <person name="Estelle M."/>
            <person name="Feng L."/>
            <person name="Finet C."/>
            <person name="Floyd S.K."/>
            <person name="Frommer W.B."/>
            <person name="Fujita T."/>
            <person name="Gramzow L."/>
            <person name="Gutensohn M."/>
            <person name="Harholt J."/>
            <person name="Hattori M."/>
            <person name="Heyl A."/>
            <person name="Hirai T."/>
            <person name="Hiwatashi Y."/>
            <person name="Ishikawa M."/>
            <person name="Iwata M."/>
            <person name="Karol K.G."/>
            <person name="Koehler B."/>
            <person name="Kolukisaoglu U."/>
            <person name="Kubo M."/>
            <person name="Kurata T."/>
            <person name="Lalonde S."/>
            <person name="Li K."/>
            <person name="Li Y."/>
            <person name="Litt A."/>
            <person name="Lyons E."/>
            <person name="Manning G."/>
            <person name="Maruyama T."/>
            <person name="Michael T.P."/>
            <person name="Mikami K."/>
            <person name="Miyazaki S."/>
            <person name="Morinaga S."/>
            <person name="Murata T."/>
            <person name="Mueller-Roeber B."/>
            <person name="Nelson D.R."/>
            <person name="Obara M."/>
            <person name="Oguri Y."/>
            <person name="Olmstead R.G."/>
            <person name="Onodera N."/>
            <person name="Petersen B.L."/>
            <person name="Pils B."/>
            <person name="Prigge M."/>
            <person name="Rensing S.A."/>
            <person name="Riano-Pachon D.M."/>
            <person name="Roberts A.W."/>
            <person name="Sato Y."/>
            <person name="Scheller H.V."/>
            <person name="Schulz B."/>
            <person name="Schulz C."/>
            <person name="Shakirov E.V."/>
            <person name="Shibagaki N."/>
            <person name="Shinohara N."/>
            <person name="Shippen D.E."/>
            <person name="Soerensen I."/>
            <person name="Sotooka R."/>
            <person name="Sugimoto N."/>
            <person name="Sugita M."/>
            <person name="Sumikawa N."/>
            <person name="Tanurdzic M."/>
            <person name="Theissen G."/>
            <person name="Ulvskov P."/>
            <person name="Wakazuki S."/>
            <person name="Weng J.K."/>
            <person name="Willats W.W."/>
            <person name="Wipf D."/>
            <person name="Wolf P.G."/>
            <person name="Yang L."/>
            <person name="Zimmer A.D."/>
            <person name="Zhu Q."/>
            <person name="Mitros T."/>
            <person name="Hellsten U."/>
            <person name="Loque D."/>
            <person name="Otillar R."/>
            <person name="Salamov A."/>
            <person name="Schmutz J."/>
            <person name="Shapiro H."/>
            <person name="Lindquist E."/>
            <person name="Lucas S."/>
            <person name="Rokhsar D."/>
            <person name="Grigoriev I.V."/>
        </authorList>
    </citation>
    <scope>NUCLEOTIDE SEQUENCE [LARGE SCALE GENOMIC DNA]</scope>
</reference>
<dbReference type="InterPro" id="IPR045122">
    <property type="entry name" value="Csc1-like"/>
</dbReference>
<keyword evidence="6 7" id="KW-0472">Membrane</keyword>
<dbReference type="InterPro" id="IPR032880">
    <property type="entry name" value="CSC1/OSCA1-like_N"/>
</dbReference>
<dbReference type="Pfam" id="PF14703">
    <property type="entry name" value="PHM7_cyt"/>
    <property type="match status" value="1"/>
</dbReference>
<evidence type="ECO:0000256" key="7">
    <source>
        <dbReference type="SAM" id="Phobius"/>
    </source>
</evidence>
<dbReference type="PANTHER" id="PTHR13018">
    <property type="entry name" value="PROBABLE MEMBRANE PROTEIN DUF221-RELATED"/>
    <property type="match status" value="1"/>
</dbReference>
<evidence type="ECO:0000256" key="1">
    <source>
        <dbReference type="ARBA" id="ARBA00004141"/>
    </source>
</evidence>
<evidence type="ECO:0000256" key="6">
    <source>
        <dbReference type="ARBA" id="ARBA00023136"/>
    </source>
</evidence>
<keyword evidence="5 7" id="KW-1133">Transmembrane helix</keyword>
<dbReference type="GO" id="GO:0005227">
    <property type="term" value="F:calcium-activated cation channel activity"/>
    <property type="evidence" value="ECO:0000318"/>
    <property type="project" value="GO_Central"/>
</dbReference>
<sequence length="806" mass="90261">MAGFEAPAAAPAPGNDSFDWLIPKQQDAWYGNIQYLSNISIIGAVCCVILFLVVKVRSDHKLPGPASLVTKLLAVWHTTSQQIARLCGANSAQYLWVEGYTFVTLAIVSVVALLVILPVNLYGGTVPIEDQFAKATVAHVKEGSPWLWAHTVFMVALTAAVHLCTSSLEKHLQATQFHDGDSADSVAIFTLMVRGVPRVLAMDKRPLEDYFEHRYPGKVYSIVVPHDLDAFYRLKSELLKTRERIVAAEAQARARQQVFYEDDYFFSGNDRDFFVTRCWNCILVLCRLTPEDRLRRLAARREELESSLGAYRDGMAAGAGIAFVVFKDVFTASRALQDARMNSTRSDRLVGGFSMVEAQLSRGCWKVGRAPPPRDIYWHHLGRSSLQRRLRTVAVNLLLLLVLFFCSSPLAAITAIHNASRFIGRDTMEHLQVWLAWARSSNWFSTFILQFLPNVLIFVTMYVLVPAVLAHLSKFESHLTVSGEQQAVLVKTVCFFLVNLILLKALVETTLEAAILHIGQCYIDKQDCKSIQQLMSATFLATSCLSALAFMITSSFLGVSFDLLAPIPWIKRKFMMRKSRSTAAMENGSPGHDENGLHEALLPENGAHSEEDDTVPRQASETMNDGFDLQGRDLTVYPLVKDLRWGIQRFDHAQYYAFNLTIFALVIVYSTFAPVMIPFGALYFGYRYMVDKYNFLFVYRVRGAAAANDGKLMGTVLRVMRLSLCLYLVAMLLFFYVRGDGERLQVLTTLALLMVVCAKYGIEKLVSPPKDGFDLSVIQGLRTVDEAVEGAEVEYEVLARPNFQGI</sequence>
<feature type="transmembrane region" description="Helical" evidence="7">
    <location>
        <begin position="719"/>
        <end position="737"/>
    </location>
</feature>
<dbReference type="OMA" id="EYFQHRY"/>
<dbReference type="InParanoid" id="D8S958"/>
<dbReference type="FunCoup" id="D8S958">
    <property type="interactions" value="643"/>
</dbReference>
<dbReference type="HOGENOM" id="CLU_007889_0_0_1"/>
<dbReference type="STRING" id="88036.D8S958"/>
<feature type="transmembrane region" description="Helical" evidence="7">
    <location>
        <begin position="488"/>
        <end position="507"/>
    </location>
</feature>
<protein>
    <submittedName>
        <fullName evidence="11">Uncharacterized protein</fullName>
    </submittedName>
</protein>
<dbReference type="GO" id="GO:0005886">
    <property type="term" value="C:plasma membrane"/>
    <property type="evidence" value="ECO:0000318"/>
    <property type="project" value="GO_Central"/>
</dbReference>
<comment type="subcellular location">
    <subcellularLocation>
        <location evidence="1">Membrane</location>
        <topology evidence="1">Multi-pass membrane protein</topology>
    </subcellularLocation>
</comment>
<evidence type="ECO:0000313" key="12">
    <source>
        <dbReference type="Proteomes" id="UP000001514"/>
    </source>
</evidence>
<dbReference type="InterPro" id="IPR003864">
    <property type="entry name" value="CSC1/OSCA1-like_7TM"/>
</dbReference>
<feature type="transmembrane region" description="Helical" evidence="7">
    <location>
        <begin position="545"/>
        <end position="570"/>
    </location>
</feature>
<dbReference type="Pfam" id="PF02714">
    <property type="entry name" value="RSN1_7TM"/>
    <property type="match status" value="2"/>
</dbReference>
<evidence type="ECO:0000256" key="5">
    <source>
        <dbReference type="ARBA" id="ARBA00022989"/>
    </source>
</evidence>
<evidence type="ECO:0000256" key="2">
    <source>
        <dbReference type="ARBA" id="ARBA00007779"/>
    </source>
</evidence>
<dbReference type="Pfam" id="PF13967">
    <property type="entry name" value="RSN1_TM"/>
    <property type="match status" value="1"/>
</dbReference>
<dbReference type="Proteomes" id="UP000001514">
    <property type="component" value="Unassembled WGS sequence"/>
</dbReference>
<feature type="transmembrane region" description="Helical" evidence="7">
    <location>
        <begin position="393"/>
        <end position="416"/>
    </location>
</feature>
<keyword evidence="4 7" id="KW-0812">Transmembrane</keyword>
<feature type="domain" description="CSC1/OSCA1-like cytosolic" evidence="10">
    <location>
        <begin position="189"/>
        <end position="380"/>
    </location>
</feature>
<evidence type="ECO:0000313" key="11">
    <source>
        <dbReference type="EMBL" id="EFJ19287.1"/>
    </source>
</evidence>
<dbReference type="eggNOG" id="KOG1134">
    <property type="taxonomic scope" value="Eukaryota"/>
</dbReference>
<feature type="domain" description="CSC1/OSCA1-like 7TM region" evidence="8">
    <location>
        <begin position="646"/>
        <end position="735"/>
    </location>
</feature>
<dbReference type="PANTHER" id="PTHR13018:SF114">
    <property type="entry name" value="EXPRESSED PROTEIN"/>
    <property type="match status" value="1"/>
</dbReference>
<dbReference type="InterPro" id="IPR027815">
    <property type="entry name" value="CSC1/OSCA1-like_cyt"/>
</dbReference>
<evidence type="ECO:0000259" key="8">
    <source>
        <dbReference type="Pfam" id="PF02714"/>
    </source>
</evidence>
<comment type="similarity">
    <text evidence="2">Belongs to the CSC1 (TC 1.A.17) family.</text>
</comment>
<gene>
    <name evidence="11" type="ORF">SELMODRAFT_111363</name>
</gene>
<accession>D8S958</accession>
<evidence type="ECO:0000256" key="3">
    <source>
        <dbReference type="ARBA" id="ARBA00022448"/>
    </source>
</evidence>
<organism evidence="12">
    <name type="scientific">Selaginella moellendorffii</name>
    <name type="common">Spikemoss</name>
    <dbReference type="NCBI Taxonomy" id="88036"/>
    <lineage>
        <taxon>Eukaryota</taxon>
        <taxon>Viridiplantae</taxon>
        <taxon>Streptophyta</taxon>
        <taxon>Embryophyta</taxon>
        <taxon>Tracheophyta</taxon>
        <taxon>Lycopodiopsida</taxon>
        <taxon>Selaginellales</taxon>
        <taxon>Selaginellaceae</taxon>
        <taxon>Selaginella</taxon>
    </lineage>
</organism>
<dbReference type="EMBL" id="GL377607">
    <property type="protein sequence ID" value="EFJ19287.1"/>
    <property type="molecule type" value="Genomic_DNA"/>
</dbReference>
<feature type="transmembrane region" description="Helical" evidence="7">
    <location>
        <begin position="146"/>
        <end position="164"/>
    </location>
</feature>
<proteinExistence type="inferred from homology"/>
<evidence type="ECO:0000256" key="4">
    <source>
        <dbReference type="ARBA" id="ARBA00022692"/>
    </source>
</evidence>
<dbReference type="AlphaFoldDB" id="D8S958"/>
<evidence type="ECO:0000259" key="9">
    <source>
        <dbReference type="Pfam" id="PF13967"/>
    </source>
</evidence>
<dbReference type="KEGG" id="smo:SELMODRAFT_111363"/>
<dbReference type="Gramene" id="EFJ19287">
    <property type="protein sequence ID" value="EFJ19287"/>
    <property type="gene ID" value="SELMODRAFT_111363"/>
</dbReference>
<feature type="domain" description="CSC1/OSCA1-like 7TM region" evidence="8">
    <location>
        <begin position="391"/>
        <end position="582"/>
    </location>
</feature>
<name>D8S958_SELML</name>
<feature type="transmembrane region" description="Helical" evidence="7">
    <location>
        <begin position="33"/>
        <end position="54"/>
    </location>
</feature>
<feature type="transmembrane region" description="Helical" evidence="7">
    <location>
        <begin position="447"/>
        <end position="468"/>
    </location>
</feature>
<keyword evidence="12" id="KW-1185">Reference proteome</keyword>
<feature type="domain" description="CSC1/OSCA1-like N-terminal transmembrane" evidence="9">
    <location>
        <begin position="57"/>
        <end position="163"/>
    </location>
</feature>
<feature type="transmembrane region" description="Helical" evidence="7">
    <location>
        <begin position="656"/>
        <end position="686"/>
    </location>
</feature>
<feature type="transmembrane region" description="Helical" evidence="7">
    <location>
        <begin position="95"/>
        <end position="117"/>
    </location>
</feature>
<evidence type="ECO:0000259" key="10">
    <source>
        <dbReference type="Pfam" id="PF14703"/>
    </source>
</evidence>